<protein>
    <submittedName>
        <fullName evidence="1">Uncharacterized protein</fullName>
    </submittedName>
</protein>
<proteinExistence type="predicted"/>
<evidence type="ECO:0000313" key="2">
    <source>
        <dbReference type="Proteomes" id="UP000694725"/>
    </source>
</evidence>
<organism evidence="1 2">
    <name type="scientific">Sus scrofa</name>
    <name type="common">Pig</name>
    <dbReference type="NCBI Taxonomy" id="9823"/>
    <lineage>
        <taxon>Eukaryota</taxon>
        <taxon>Metazoa</taxon>
        <taxon>Chordata</taxon>
        <taxon>Craniata</taxon>
        <taxon>Vertebrata</taxon>
        <taxon>Euteleostomi</taxon>
        <taxon>Mammalia</taxon>
        <taxon>Eutheria</taxon>
        <taxon>Laurasiatheria</taxon>
        <taxon>Artiodactyla</taxon>
        <taxon>Suina</taxon>
        <taxon>Suidae</taxon>
        <taxon>Sus</taxon>
    </lineage>
</organism>
<dbReference type="Proteomes" id="UP000694725">
    <property type="component" value="Unplaced"/>
</dbReference>
<evidence type="ECO:0000313" key="1">
    <source>
        <dbReference type="Ensembl" id="ENSSSCP00065049464.1"/>
    </source>
</evidence>
<accession>A0A8D2CJP5</accession>
<dbReference type="AlphaFoldDB" id="A0A8D2CJP5"/>
<reference evidence="1" key="1">
    <citation type="submission" date="2025-08" db="UniProtKB">
        <authorList>
            <consortium name="Ensembl"/>
        </authorList>
    </citation>
    <scope>IDENTIFICATION</scope>
</reference>
<sequence>MPEDRMNIEDLTKLRLPTNSRNPGKNPSKYASQLDKNLKSLSLVLVAWKLSPRRPMSKGSQCPVLSTSMHVAQIWCCCGCGVGWQLQLANKHMKKCSTALIIREMHIKTSMRNHLTPVRMAIIHKSTNKKCWRGCGEKGTLLHCWWECKLYNHFGDQYGSTLENYT</sequence>
<dbReference type="Ensembl" id="ENSSSCT00065109923.1">
    <property type="protein sequence ID" value="ENSSSCP00065049464.1"/>
    <property type="gene ID" value="ENSSSCG00065079099.1"/>
</dbReference>
<name>A0A8D2CJP5_PIG</name>